<feature type="transmembrane region" description="Helical" evidence="2">
    <location>
        <begin position="36"/>
        <end position="57"/>
    </location>
</feature>
<dbReference type="RefSeq" id="WP_149485953.1">
    <property type="nucleotide sequence ID" value="NZ_CP036150.1"/>
</dbReference>
<proteinExistence type="predicted"/>
<sequence length="215" mass="22929">MNKNSKNILPLSIGGGAGLFSILTGVISGVSPGMLLIRGFFSGAFASGFVFITAWLIKTYLPELVQISENKPSGENQDETMGNRVNIVMQDDLHEPTANVQNQSKLTSLSENGPSEGQDLNEIAESQENVHNNKPEDSDIGIDGSDGLDTLPNLDSLEISMGNSSEEMHSSDNFESAESEPVGNIRPGAFEPGDHGDPSDIAKAVKTVLARDKQK</sequence>
<name>A0A5C1QIA5_9SPIO</name>
<dbReference type="KEGG" id="ock:EXM22_07670"/>
<evidence type="ECO:0000313" key="3">
    <source>
        <dbReference type="EMBL" id="QEN07873.1"/>
    </source>
</evidence>
<reference evidence="3 4" key="1">
    <citation type="submission" date="2019-02" db="EMBL/GenBank/DDBJ databases">
        <title>Complete Genome Sequence and Methylome Analysis of free living Spirochaetas.</title>
        <authorList>
            <person name="Fomenkov A."/>
            <person name="Dubinina G."/>
            <person name="Leshcheva N."/>
            <person name="Mikheeva N."/>
            <person name="Grabovich M."/>
            <person name="Vincze T."/>
            <person name="Roberts R.J."/>
        </authorList>
    </citation>
    <scope>NUCLEOTIDE SEQUENCE [LARGE SCALE GENOMIC DNA]</scope>
    <source>
        <strain evidence="3 4">K2</strain>
    </source>
</reference>
<keyword evidence="2" id="KW-0812">Transmembrane</keyword>
<feature type="transmembrane region" description="Helical" evidence="2">
    <location>
        <begin position="7"/>
        <end position="30"/>
    </location>
</feature>
<keyword evidence="2" id="KW-1133">Transmembrane helix</keyword>
<feature type="region of interest" description="Disordered" evidence="1">
    <location>
        <begin position="163"/>
        <end position="200"/>
    </location>
</feature>
<keyword evidence="2" id="KW-0472">Membrane</keyword>
<evidence type="ECO:0000256" key="2">
    <source>
        <dbReference type="SAM" id="Phobius"/>
    </source>
</evidence>
<dbReference type="AlphaFoldDB" id="A0A5C1QIA5"/>
<protein>
    <submittedName>
        <fullName evidence="3">Uncharacterized protein</fullName>
    </submittedName>
</protein>
<dbReference type="OrthoDB" id="9861276at2"/>
<evidence type="ECO:0000256" key="1">
    <source>
        <dbReference type="SAM" id="MobiDB-lite"/>
    </source>
</evidence>
<dbReference type="Proteomes" id="UP000324209">
    <property type="component" value="Chromosome"/>
</dbReference>
<gene>
    <name evidence="3" type="ORF">EXM22_07670</name>
</gene>
<accession>A0A5C1QIA5</accession>
<organism evidence="3 4">
    <name type="scientific">Oceanispirochaeta crateris</name>
    <dbReference type="NCBI Taxonomy" id="2518645"/>
    <lineage>
        <taxon>Bacteria</taxon>
        <taxon>Pseudomonadati</taxon>
        <taxon>Spirochaetota</taxon>
        <taxon>Spirochaetia</taxon>
        <taxon>Spirochaetales</taxon>
        <taxon>Spirochaetaceae</taxon>
        <taxon>Oceanispirochaeta</taxon>
    </lineage>
</organism>
<keyword evidence="4" id="KW-1185">Reference proteome</keyword>
<feature type="region of interest" description="Disordered" evidence="1">
    <location>
        <begin position="129"/>
        <end position="148"/>
    </location>
</feature>
<dbReference type="EMBL" id="CP036150">
    <property type="protein sequence ID" value="QEN07873.1"/>
    <property type="molecule type" value="Genomic_DNA"/>
</dbReference>
<evidence type="ECO:0000313" key="4">
    <source>
        <dbReference type="Proteomes" id="UP000324209"/>
    </source>
</evidence>